<protein>
    <recommendedName>
        <fullName evidence="3">mannan endo-1,6-alpha-mannosidase</fullName>
        <ecNumber evidence="3">3.2.1.101</ecNumber>
    </recommendedName>
</protein>
<comment type="caution">
    <text evidence="8">The sequence shown here is derived from an EMBL/GenBank/DDBJ whole genome shotgun (WGS) entry which is preliminary data.</text>
</comment>
<evidence type="ECO:0000256" key="4">
    <source>
        <dbReference type="ARBA" id="ARBA00022729"/>
    </source>
</evidence>
<dbReference type="EMBL" id="JAULSN010000009">
    <property type="protein sequence ID" value="KAK3364785.1"/>
    <property type="molecule type" value="Genomic_DNA"/>
</dbReference>
<evidence type="ECO:0000313" key="8">
    <source>
        <dbReference type="EMBL" id="KAK3364785.1"/>
    </source>
</evidence>
<dbReference type="EC" id="3.2.1.101" evidence="3"/>
<name>A0AAE0MZL9_9PEZI</name>
<comment type="similarity">
    <text evidence="2">Belongs to the glycosyl hydrolase 76 family.</text>
</comment>
<dbReference type="InterPro" id="IPR005198">
    <property type="entry name" value="Glyco_hydro_76"/>
</dbReference>
<dbReference type="AlphaFoldDB" id="A0AAE0MZL9"/>
<dbReference type="SUPFAM" id="SSF48208">
    <property type="entry name" value="Six-hairpin glycosidases"/>
    <property type="match status" value="1"/>
</dbReference>
<gene>
    <name evidence="8" type="ORF">B0T24DRAFT_712048</name>
</gene>
<evidence type="ECO:0000256" key="1">
    <source>
        <dbReference type="ARBA" id="ARBA00001452"/>
    </source>
</evidence>
<evidence type="ECO:0000256" key="7">
    <source>
        <dbReference type="ARBA" id="ARBA00023295"/>
    </source>
</evidence>
<dbReference type="Pfam" id="PF03663">
    <property type="entry name" value="Glyco_hydro_76"/>
    <property type="match status" value="1"/>
</dbReference>
<reference evidence="8" key="2">
    <citation type="submission" date="2023-06" db="EMBL/GenBank/DDBJ databases">
        <authorList>
            <consortium name="Lawrence Berkeley National Laboratory"/>
            <person name="Haridas S."/>
            <person name="Hensen N."/>
            <person name="Bonometti L."/>
            <person name="Westerberg I."/>
            <person name="Brannstrom I.O."/>
            <person name="Guillou S."/>
            <person name="Cros-Aarteil S."/>
            <person name="Calhoun S."/>
            <person name="Kuo A."/>
            <person name="Mondo S."/>
            <person name="Pangilinan J."/>
            <person name="Riley R."/>
            <person name="Labutti K."/>
            <person name="Andreopoulos B."/>
            <person name="Lipzen A."/>
            <person name="Chen C."/>
            <person name="Yanf M."/>
            <person name="Daum C."/>
            <person name="Ng V."/>
            <person name="Clum A."/>
            <person name="Steindorff A."/>
            <person name="Ohm R."/>
            <person name="Martin F."/>
            <person name="Silar P."/>
            <person name="Natvig D."/>
            <person name="Lalanne C."/>
            <person name="Gautier V."/>
            <person name="Ament-Velasquez S.L."/>
            <person name="Kruys A."/>
            <person name="Hutchinson M.I."/>
            <person name="Powell A.J."/>
            <person name="Barry K."/>
            <person name="Miller A.N."/>
            <person name="Grigoriev I.V."/>
            <person name="Debuchy R."/>
            <person name="Gladieux P."/>
            <person name="Thoren M.H."/>
            <person name="Johannesson H."/>
        </authorList>
    </citation>
    <scope>NUCLEOTIDE SEQUENCE</scope>
    <source>
        <strain evidence="8">CBS 958.72</strain>
    </source>
</reference>
<accession>A0AAE0MZL9</accession>
<keyword evidence="7" id="KW-0326">Glycosidase</keyword>
<dbReference type="Gene3D" id="1.50.10.20">
    <property type="match status" value="1"/>
</dbReference>
<sequence>METTAPIDTSVRRLATLAKAMRPSRARIQMSPDAALQPPRPTNQIRSRILKFSVDVGSEGKSVYYRTSENFSVLKELFNHVLDDQARARAELVQYTYITPTHSIKTAASAIAANLWTYYVGNQPGGTPGILPGPPPGGPYYWWEGGANNDTEAALTFQANQPDNNYMPPNWTASLGNDDQGTRPPGQPQWLALAQAVFFNTQAERWDTASCCGGGLRWQIPLSNNGYDYKNTITAGIFFNIGV</sequence>
<evidence type="ECO:0000313" key="9">
    <source>
        <dbReference type="Proteomes" id="UP001287356"/>
    </source>
</evidence>
<dbReference type="PANTHER" id="PTHR12145">
    <property type="entry name" value="MANNAN ENDO-1,6-ALPHA-MANNOSIDASE DCW1"/>
    <property type="match status" value="1"/>
</dbReference>
<keyword evidence="9" id="KW-1185">Reference proteome</keyword>
<keyword evidence="6" id="KW-0325">Glycoprotein</keyword>
<organism evidence="8 9">
    <name type="scientific">Lasiosphaeria ovina</name>
    <dbReference type="NCBI Taxonomy" id="92902"/>
    <lineage>
        <taxon>Eukaryota</taxon>
        <taxon>Fungi</taxon>
        <taxon>Dikarya</taxon>
        <taxon>Ascomycota</taxon>
        <taxon>Pezizomycotina</taxon>
        <taxon>Sordariomycetes</taxon>
        <taxon>Sordariomycetidae</taxon>
        <taxon>Sordariales</taxon>
        <taxon>Lasiosphaeriaceae</taxon>
        <taxon>Lasiosphaeria</taxon>
    </lineage>
</organism>
<dbReference type="PANTHER" id="PTHR12145:SF36">
    <property type="entry name" value="MANNAN ENDO-1,6-ALPHA-MANNOSIDASE DCW1"/>
    <property type="match status" value="1"/>
</dbReference>
<comment type="catalytic activity">
    <reaction evidence="1">
        <text>Random hydrolysis of (1-&gt;6)-alpha-D-mannosidic linkages in unbranched (1-&gt;6)-mannans.</text>
        <dbReference type="EC" id="3.2.1.101"/>
    </reaction>
</comment>
<keyword evidence="4" id="KW-0732">Signal</keyword>
<dbReference type="InterPro" id="IPR008928">
    <property type="entry name" value="6-hairpin_glycosidase_sf"/>
</dbReference>
<dbReference type="GO" id="GO:0009272">
    <property type="term" value="P:fungal-type cell wall biogenesis"/>
    <property type="evidence" value="ECO:0007669"/>
    <property type="project" value="TreeGrafter"/>
</dbReference>
<reference evidence="8" key="1">
    <citation type="journal article" date="2023" name="Mol. Phylogenet. Evol.">
        <title>Genome-scale phylogeny and comparative genomics of the fungal order Sordariales.</title>
        <authorList>
            <person name="Hensen N."/>
            <person name="Bonometti L."/>
            <person name="Westerberg I."/>
            <person name="Brannstrom I.O."/>
            <person name="Guillou S."/>
            <person name="Cros-Aarteil S."/>
            <person name="Calhoun S."/>
            <person name="Haridas S."/>
            <person name="Kuo A."/>
            <person name="Mondo S."/>
            <person name="Pangilinan J."/>
            <person name="Riley R."/>
            <person name="LaButti K."/>
            <person name="Andreopoulos B."/>
            <person name="Lipzen A."/>
            <person name="Chen C."/>
            <person name="Yan M."/>
            <person name="Daum C."/>
            <person name="Ng V."/>
            <person name="Clum A."/>
            <person name="Steindorff A."/>
            <person name="Ohm R.A."/>
            <person name="Martin F."/>
            <person name="Silar P."/>
            <person name="Natvig D.O."/>
            <person name="Lalanne C."/>
            <person name="Gautier V."/>
            <person name="Ament-Velasquez S.L."/>
            <person name="Kruys A."/>
            <person name="Hutchinson M.I."/>
            <person name="Powell A.J."/>
            <person name="Barry K."/>
            <person name="Miller A.N."/>
            <person name="Grigoriev I.V."/>
            <person name="Debuchy R."/>
            <person name="Gladieux P."/>
            <person name="Hiltunen Thoren M."/>
            <person name="Johannesson H."/>
        </authorList>
    </citation>
    <scope>NUCLEOTIDE SEQUENCE</scope>
    <source>
        <strain evidence="8">CBS 958.72</strain>
    </source>
</reference>
<evidence type="ECO:0000256" key="2">
    <source>
        <dbReference type="ARBA" id="ARBA00009699"/>
    </source>
</evidence>
<evidence type="ECO:0000256" key="5">
    <source>
        <dbReference type="ARBA" id="ARBA00022801"/>
    </source>
</evidence>
<evidence type="ECO:0000256" key="6">
    <source>
        <dbReference type="ARBA" id="ARBA00023180"/>
    </source>
</evidence>
<keyword evidence="5 8" id="KW-0378">Hydrolase</keyword>
<dbReference type="InterPro" id="IPR014480">
    <property type="entry name" value="Mannan-1_6-alpha_mannosidase"/>
</dbReference>
<dbReference type="Proteomes" id="UP001287356">
    <property type="component" value="Unassembled WGS sequence"/>
</dbReference>
<proteinExistence type="inferred from homology"/>
<dbReference type="GO" id="GO:0008496">
    <property type="term" value="F:mannan endo-1,6-alpha-mannosidase activity"/>
    <property type="evidence" value="ECO:0007669"/>
    <property type="project" value="UniProtKB-EC"/>
</dbReference>
<evidence type="ECO:0000256" key="3">
    <source>
        <dbReference type="ARBA" id="ARBA00012350"/>
    </source>
</evidence>
<dbReference type="GO" id="GO:0016052">
    <property type="term" value="P:carbohydrate catabolic process"/>
    <property type="evidence" value="ECO:0007669"/>
    <property type="project" value="InterPro"/>
</dbReference>